<feature type="domain" description="Exocyst complex component EXOC2/Sec5 N-terminal" evidence="5">
    <location>
        <begin position="70"/>
        <end position="265"/>
    </location>
</feature>
<dbReference type="GO" id="GO:0032456">
    <property type="term" value="P:endocytic recycling"/>
    <property type="evidence" value="ECO:0007669"/>
    <property type="project" value="TreeGrafter"/>
</dbReference>
<keyword evidence="7" id="KW-1185">Reference proteome</keyword>
<keyword evidence="3" id="KW-0333">Golgi apparatus</keyword>
<evidence type="ECO:0000256" key="2">
    <source>
        <dbReference type="ARBA" id="ARBA00022448"/>
    </source>
</evidence>
<dbReference type="GO" id="GO:0006869">
    <property type="term" value="P:lipid transport"/>
    <property type="evidence" value="ECO:0007669"/>
    <property type="project" value="UniProtKB-UniRule"/>
</dbReference>
<dbReference type="Proteomes" id="UP001205105">
    <property type="component" value="Unassembled WGS sequence"/>
</dbReference>
<dbReference type="PANTHER" id="PTHR15954:SF4">
    <property type="entry name" value="VACUOLAR PROTEIN SORTING-ASSOCIATED PROTEIN 51 HOMOLOG"/>
    <property type="match status" value="1"/>
</dbReference>
<feature type="region of interest" description="Disordered" evidence="4">
    <location>
        <begin position="805"/>
        <end position="852"/>
    </location>
</feature>
<feature type="region of interest" description="Disordered" evidence="4">
    <location>
        <begin position="26"/>
        <end position="51"/>
    </location>
</feature>
<dbReference type="InterPro" id="IPR014812">
    <property type="entry name" value="Vps51"/>
</dbReference>
<reference evidence="6" key="1">
    <citation type="submission" date="2020-11" db="EMBL/GenBank/DDBJ databases">
        <title>Chlorella ohadii genome sequencing and assembly.</title>
        <authorList>
            <person name="Murik O."/>
            <person name="Treves H."/>
            <person name="Kedem I."/>
            <person name="Shotland Y."/>
            <person name="Kaplan A."/>
        </authorList>
    </citation>
    <scope>NUCLEOTIDE SEQUENCE</scope>
    <source>
        <strain evidence="6">1</strain>
    </source>
</reference>
<comment type="subunit">
    <text evidence="3">Component of the Golgi-associated retrograde protein (GARP) complex.</text>
</comment>
<protein>
    <recommendedName>
        <fullName evidence="3">Vacuolar protein sorting-associated protein 51 homolog</fullName>
    </recommendedName>
</protein>
<dbReference type="GO" id="GO:0042147">
    <property type="term" value="P:retrograde transport, endosome to Golgi"/>
    <property type="evidence" value="ECO:0007669"/>
    <property type="project" value="UniProtKB-UniRule"/>
</dbReference>
<dbReference type="GO" id="GO:0007041">
    <property type="term" value="P:lysosomal transport"/>
    <property type="evidence" value="ECO:0007669"/>
    <property type="project" value="TreeGrafter"/>
</dbReference>
<evidence type="ECO:0000256" key="3">
    <source>
        <dbReference type="RuleBase" id="RU368010"/>
    </source>
</evidence>
<dbReference type="GO" id="GO:0005829">
    <property type="term" value="C:cytosol"/>
    <property type="evidence" value="ECO:0007669"/>
    <property type="project" value="GOC"/>
</dbReference>
<keyword evidence="2 3" id="KW-0813">Transport</keyword>
<dbReference type="GO" id="GO:0000938">
    <property type="term" value="C:GARP complex"/>
    <property type="evidence" value="ECO:0007669"/>
    <property type="project" value="UniProtKB-UniRule"/>
</dbReference>
<dbReference type="GO" id="GO:0016020">
    <property type="term" value="C:membrane"/>
    <property type="evidence" value="ECO:0007669"/>
    <property type="project" value="TreeGrafter"/>
</dbReference>
<dbReference type="PANTHER" id="PTHR15954">
    <property type="entry name" value="VACUOLAR PROTEIN SORTING-ASSOCIATED PROTEIN 51 HOMOLOG"/>
    <property type="match status" value="1"/>
</dbReference>
<evidence type="ECO:0000313" key="6">
    <source>
        <dbReference type="EMBL" id="KAI7846031.1"/>
    </source>
</evidence>
<dbReference type="Pfam" id="PF15469">
    <property type="entry name" value="Sec5"/>
    <property type="match status" value="1"/>
</dbReference>
<name>A0AAD5E0N1_9CHLO</name>
<gene>
    <name evidence="6" type="ORF">COHA_000568</name>
</gene>
<feature type="compositionally biased region" description="Low complexity" evidence="4">
    <location>
        <begin position="820"/>
        <end position="841"/>
    </location>
</feature>
<dbReference type="EMBL" id="JADXDR010000011">
    <property type="protein sequence ID" value="KAI7846031.1"/>
    <property type="molecule type" value="Genomic_DNA"/>
</dbReference>
<dbReference type="GO" id="GO:1990745">
    <property type="term" value="C:EARP complex"/>
    <property type="evidence" value="ECO:0007669"/>
    <property type="project" value="TreeGrafter"/>
</dbReference>
<evidence type="ECO:0000259" key="5">
    <source>
        <dbReference type="Pfam" id="PF15469"/>
    </source>
</evidence>
<evidence type="ECO:0000256" key="4">
    <source>
        <dbReference type="SAM" id="MobiDB-lite"/>
    </source>
</evidence>
<evidence type="ECO:0000313" key="7">
    <source>
        <dbReference type="Proteomes" id="UP001205105"/>
    </source>
</evidence>
<dbReference type="AlphaFoldDB" id="A0AAD5E0N1"/>
<proteinExistence type="inferred from homology"/>
<dbReference type="InterPro" id="IPR039481">
    <property type="entry name" value="EXOC2/Sec5_N_dom"/>
</dbReference>
<accession>A0AAD5E0N1</accession>
<keyword evidence="3" id="KW-0445">Lipid transport</keyword>
<dbReference type="GO" id="GO:0015031">
    <property type="term" value="P:protein transport"/>
    <property type="evidence" value="ECO:0007669"/>
    <property type="project" value="UniProtKB-UniRule"/>
</dbReference>
<comment type="caution">
    <text evidence="6">The sequence shown here is derived from an EMBL/GenBank/DDBJ whole genome shotgun (WGS) entry which is preliminary data.</text>
</comment>
<dbReference type="GO" id="GO:0007030">
    <property type="term" value="P:Golgi organization"/>
    <property type="evidence" value="ECO:0007669"/>
    <property type="project" value="UniProtKB-UniRule"/>
</dbReference>
<keyword evidence="3" id="KW-0653">Protein transport</keyword>
<sequence length="991" mass="103136">MAAAGPGGSADKASKVKSLLASYYDLDDGDGEPSPSLYDTPRTAPSPGAVQRSLAPSLGGASAAADVAALNASYFDPDAYLKRVLKETRLADLAALQRDMLGEVGGLDSDMQMLVYENYNKFIAATDTIKLMSASMEGMDDRMASLRTLIDGVVATSETVNGKLQQRQEEVEELDAVRGLLTRLQAVFDLPRKLRAAIDQGAFEVAADCYADAAPLLKKYGHKGAFKRVAADVEALGHELAALLRKRLLAAPDQAAECIAMIAKLGEPTESLQEDFLECKRQRLEGLLAAAGLMLKTLAVDRGLLTPAELGSVDEGLRRRMLEMFRPAGEPAAPLSGSAAILGGGGGGQTPLPSLHAVIVELDGRFITEITRTAALFAELFPPGGRKRLFKMVRECFARYLKLTRRALSDASAIAAATAAGITTAGQLVQPLEEVLRASQLAAEEEAQGYGGSGAPSSLEESIAADWGTAGLLQGLYVVKTDLVRLDTLLPELSPRDRGAELVEHTVRQHVSLCFAALERRLLATAEALAAELDSPECRRNGGAKQRAMAQGLAVLQALLVQGVERLLRSLKEYERQAWVLAGWQEVFVNAVHGQLQNLFLSLCQQLLAAAALAAPPGLSAAVVGSARSTVESAAPFAAVQRRRTLSLQEGGSSMLSGSSGSGLSGSSSGSAGGGSCDAAAGPPPPLRLLLCHLCKFAEREAVGLALVLLQQLYPERLLAGGEELPAFQPTELGRQLGATAGALLQGYVDAHGASLAAAADASTAATEWTAAREPRAPRPVCDAFLEKAADVDVEACYLLASPSDRGSGAGSRLSRGHSRAPSAASAASWDSSVLGTTQQQGGWGGGAAEASGQGGFVEASVSRMLASGRDRGGWGSGGLELSRPSIAAGVLSVGLRALVEGLRRQTLGRGAFQQIQLDVHYLRPELQRLVAGAPAGPAAVQLLDELMAVAMERCTEPLLVDSSVLDRVLAAAAAAKQAGGGGGVPSMSLL</sequence>
<organism evidence="6 7">
    <name type="scientific">Chlorella ohadii</name>
    <dbReference type="NCBI Taxonomy" id="2649997"/>
    <lineage>
        <taxon>Eukaryota</taxon>
        <taxon>Viridiplantae</taxon>
        <taxon>Chlorophyta</taxon>
        <taxon>core chlorophytes</taxon>
        <taxon>Trebouxiophyceae</taxon>
        <taxon>Chlorellales</taxon>
        <taxon>Chlorellaceae</taxon>
        <taxon>Chlorella clade</taxon>
        <taxon>Chlorella</taxon>
    </lineage>
</organism>
<dbReference type="GO" id="GO:0048193">
    <property type="term" value="P:Golgi vesicle transport"/>
    <property type="evidence" value="ECO:0007669"/>
    <property type="project" value="TreeGrafter"/>
</dbReference>
<feature type="compositionally biased region" description="Gly residues" evidence="4">
    <location>
        <begin position="842"/>
        <end position="852"/>
    </location>
</feature>
<comment type="function">
    <text evidence="3">Acts as component of the GARP complex that is involved in retrograde transport from early and late endosomes to the trans-Golgi network (TGN).</text>
</comment>
<feature type="region of interest" description="Disordered" evidence="4">
    <location>
        <begin position="651"/>
        <end position="678"/>
    </location>
</feature>
<comment type="similarity">
    <text evidence="1 3">Belongs to the VPS51 family.</text>
</comment>
<comment type="subcellular location">
    <subcellularLocation>
        <location evidence="3">Golgi apparatus</location>
        <location evidence="3">trans-Golgi network</location>
    </subcellularLocation>
</comment>
<evidence type="ECO:0000256" key="1">
    <source>
        <dbReference type="ARBA" id="ARBA00006080"/>
    </source>
</evidence>